<keyword evidence="1" id="KW-0472">Membrane</keyword>
<dbReference type="Proteomes" id="UP000270856">
    <property type="component" value="Unassembled WGS sequence"/>
</dbReference>
<feature type="transmembrane region" description="Helical" evidence="1">
    <location>
        <begin position="12"/>
        <end position="30"/>
    </location>
</feature>
<name>A0A3N4PGT6_9FLAO</name>
<protein>
    <submittedName>
        <fullName evidence="3">MCE family protein</fullName>
    </submittedName>
</protein>
<keyword evidence="1" id="KW-1133">Transmembrane helix</keyword>
<keyword evidence="1" id="KW-0812">Transmembrane</keyword>
<dbReference type="PANTHER" id="PTHR33371:SF4">
    <property type="entry name" value="INTERMEMBRANE PHOSPHOLIPID TRANSPORT SYSTEM BINDING PROTEIN MLAD"/>
    <property type="match status" value="1"/>
</dbReference>
<gene>
    <name evidence="3" type="ORF">EGM88_06015</name>
</gene>
<comment type="caution">
    <text evidence="3">The sequence shown here is derived from an EMBL/GenBank/DDBJ whole genome shotgun (WGS) entry which is preliminary data.</text>
</comment>
<feature type="domain" description="Mce/MlaD" evidence="2">
    <location>
        <begin position="41"/>
        <end position="116"/>
    </location>
</feature>
<evidence type="ECO:0000313" key="3">
    <source>
        <dbReference type="EMBL" id="RPD98743.1"/>
    </source>
</evidence>
<dbReference type="OrthoDB" id="9771725at2"/>
<proteinExistence type="predicted"/>
<dbReference type="AlphaFoldDB" id="A0A3N4PGT6"/>
<reference evidence="3 4" key="1">
    <citation type="submission" date="2018-11" db="EMBL/GenBank/DDBJ databases">
        <title>Aureibaculum marinum gen. nov., sp. nov., a member of the family Flavobacteriaceae isolated from the Bohai Sea.</title>
        <authorList>
            <person name="Ji X."/>
        </authorList>
    </citation>
    <scope>NUCLEOTIDE SEQUENCE [LARGE SCALE GENOMIC DNA]</scope>
    <source>
        <strain evidence="3 4">BH-SD17</strain>
    </source>
</reference>
<dbReference type="EMBL" id="RPFJ01000006">
    <property type="protein sequence ID" value="RPD98743.1"/>
    <property type="molecule type" value="Genomic_DNA"/>
</dbReference>
<evidence type="ECO:0000313" key="4">
    <source>
        <dbReference type="Proteomes" id="UP000270856"/>
    </source>
</evidence>
<accession>A0A3N4PGT6</accession>
<dbReference type="RefSeq" id="WP_123897057.1">
    <property type="nucleotide sequence ID" value="NZ_RPFJ01000006.1"/>
</dbReference>
<evidence type="ECO:0000259" key="2">
    <source>
        <dbReference type="Pfam" id="PF02470"/>
    </source>
</evidence>
<organism evidence="3 4">
    <name type="scientific">Aureibaculum marinum</name>
    <dbReference type="NCBI Taxonomy" id="2487930"/>
    <lineage>
        <taxon>Bacteria</taxon>
        <taxon>Pseudomonadati</taxon>
        <taxon>Bacteroidota</taxon>
        <taxon>Flavobacteriia</taxon>
        <taxon>Flavobacteriales</taxon>
        <taxon>Flavobacteriaceae</taxon>
        <taxon>Aureibaculum</taxon>
    </lineage>
</organism>
<dbReference type="InterPro" id="IPR003399">
    <property type="entry name" value="Mce/MlaD"/>
</dbReference>
<dbReference type="PANTHER" id="PTHR33371">
    <property type="entry name" value="INTERMEMBRANE PHOSPHOLIPID TRANSPORT SYSTEM BINDING PROTEIN MLAD-RELATED"/>
    <property type="match status" value="1"/>
</dbReference>
<dbReference type="Pfam" id="PF02470">
    <property type="entry name" value="MlaD"/>
    <property type="match status" value="1"/>
</dbReference>
<sequence length="325" mass="35676">MRQSKSQKFRLGLFVVISTFLLIITLYFVGNKQNIFGKTFKISAVFNNVNGLMLGNNVRYSGINVGTVKKIEMINDTTICVDMIIEDKILPHLKKNAIAAISSDGLVGSMVINIVPNKETEAQLQPGDTIKSFSKISTDNILSSLNTTGDNAALLTADLLETVKTINSGKGTLGKLISDEGMAIDLKETITALKNASFEASNVIKNLNKIISSVNYDNSLAAVFLSDSLAATKMKTIINNLEKSSIGIDSVISNIDEVTAQFKNGKGALNYILNDTILVKNIDSTMINIKKGSVKLNEDLEALKHNFLFRRYFRKLEKEQKKNNN</sequence>
<keyword evidence="4" id="KW-1185">Reference proteome</keyword>
<evidence type="ECO:0000256" key="1">
    <source>
        <dbReference type="SAM" id="Phobius"/>
    </source>
</evidence>
<dbReference type="InterPro" id="IPR052336">
    <property type="entry name" value="MlaD_Phospholipid_Transporter"/>
</dbReference>